<feature type="region of interest" description="Disordered" evidence="1">
    <location>
        <begin position="1"/>
        <end position="27"/>
    </location>
</feature>
<sequence>MKGRKQNVSATDAAIKRVPPPPKDLSPLAKRVWKTELAPLVAAEKIAAHELPLFKSYCSATARIDESQALIDLHGLLVTSPTGELKRNPATTIQKEAIALQARLAAEFGITPASRGKNEGFSNEEDAPPGVGG</sequence>
<dbReference type="Pfam" id="PF05119">
    <property type="entry name" value="Terminase_4"/>
    <property type="match status" value="1"/>
</dbReference>
<dbReference type="RefSeq" id="WP_177319085.1">
    <property type="nucleotide sequence ID" value="NZ_CP050898.1"/>
</dbReference>
<dbReference type="Proteomes" id="UP000500870">
    <property type="component" value="Chromosome 1"/>
</dbReference>
<gene>
    <name evidence="2" type="ORF">FOB41_03230</name>
</gene>
<proteinExistence type="predicted"/>
<evidence type="ECO:0000313" key="3">
    <source>
        <dbReference type="Proteomes" id="UP000500870"/>
    </source>
</evidence>
<name>A0A6H0ZJV5_9HYPH</name>
<reference evidence="2 3" key="1">
    <citation type="submission" date="2020-04" db="EMBL/GenBank/DDBJ databases">
        <title>FDA dAtabase for Regulatory Grade micrObial Sequences (FDA-ARGOS): Supporting development and validation of Infectious Disease Dx tests.</title>
        <authorList>
            <person name="Sciortino C."/>
            <person name="Tallon L."/>
            <person name="Sadzewicz L."/>
            <person name="Vavikolanu K."/>
            <person name="Mehta A."/>
            <person name="Aluvathingal J."/>
            <person name="Nadendla S."/>
            <person name="Nandy P."/>
            <person name="Geyer C."/>
            <person name="Yan Y."/>
            <person name="Sichtig H."/>
        </authorList>
    </citation>
    <scope>NUCLEOTIDE SEQUENCE [LARGE SCALE GENOMIC DNA]</scope>
    <source>
        <strain evidence="2 3">FDAARGOS_633</strain>
    </source>
</reference>
<feature type="compositionally biased region" description="Polar residues" evidence="1">
    <location>
        <begin position="1"/>
        <end position="10"/>
    </location>
</feature>
<dbReference type="EMBL" id="CP050898">
    <property type="protein sequence ID" value="QIX20221.1"/>
    <property type="molecule type" value="Genomic_DNA"/>
</dbReference>
<dbReference type="NCBIfam" id="TIGR01558">
    <property type="entry name" value="sm_term_P27"/>
    <property type="match status" value="1"/>
</dbReference>
<evidence type="ECO:0000256" key="1">
    <source>
        <dbReference type="SAM" id="MobiDB-lite"/>
    </source>
</evidence>
<dbReference type="AlphaFoldDB" id="A0A6H0ZJV5"/>
<evidence type="ECO:0000313" key="2">
    <source>
        <dbReference type="EMBL" id="QIX20221.1"/>
    </source>
</evidence>
<protein>
    <submittedName>
        <fullName evidence="2">Phage terminase small subunit P27 family</fullName>
    </submittedName>
</protein>
<dbReference type="InterPro" id="IPR006448">
    <property type="entry name" value="Phage_term_ssu_P27"/>
</dbReference>
<feature type="region of interest" description="Disordered" evidence="1">
    <location>
        <begin position="111"/>
        <end position="133"/>
    </location>
</feature>
<organism evidence="2 3">
    <name type="scientific">Agrobacterium pusense</name>
    <dbReference type="NCBI Taxonomy" id="648995"/>
    <lineage>
        <taxon>Bacteria</taxon>
        <taxon>Pseudomonadati</taxon>
        <taxon>Pseudomonadota</taxon>
        <taxon>Alphaproteobacteria</taxon>
        <taxon>Hyphomicrobiales</taxon>
        <taxon>Rhizobiaceae</taxon>
        <taxon>Rhizobium/Agrobacterium group</taxon>
        <taxon>Agrobacterium</taxon>
    </lineage>
</organism>
<accession>A0A6H0ZJV5</accession>